<name>A0A5C3L2E5_COPMA</name>
<evidence type="ECO:0008006" key="4">
    <source>
        <dbReference type="Google" id="ProtNLM"/>
    </source>
</evidence>
<protein>
    <recommendedName>
        <fullName evidence="4">S-adenosyl-L-methionine-dependent methyltransferase</fullName>
    </recommendedName>
</protein>
<feature type="compositionally biased region" description="Polar residues" evidence="1">
    <location>
        <begin position="40"/>
        <end position="70"/>
    </location>
</feature>
<feature type="compositionally biased region" description="Low complexity" evidence="1">
    <location>
        <begin position="17"/>
        <end position="35"/>
    </location>
</feature>
<dbReference type="Pfam" id="PF13489">
    <property type="entry name" value="Methyltransf_23"/>
    <property type="match status" value="1"/>
</dbReference>
<evidence type="ECO:0000313" key="3">
    <source>
        <dbReference type="Proteomes" id="UP000307440"/>
    </source>
</evidence>
<accession>A0A5C3L2E5</accession>
<reference evidence="2 3" key="1">
    <citation type="journal article" date="2019" name="Nat. Ecol. Evol.">
        <title>Megaphylogeny resolves global patterns of mushroom evolution.</title>
        <authorList>
            <person name="Varga T."/>
            <person name="Krizsan K."/>
            <person name="Foldi C."/>
            <person name="Dima B."/>
            <person name="Sanchez-Garcia M."/>
            <person name="Sanchez-Ramirez S."/>
            <person name="Szollosi G.J."/>
            <person name="Szarkandi J.G."/>
            <person name="Papp V."/>
            <person name="Albert L."/>
            <person name="Andreopoulos W."/>
            <person name="Angelini C."/>
            <person name="Antonin V."/>
            <person name="Barry K.W."/>
            <person name="Bougher N.L."/>
            <person name="Buchanan P."/>
            <person name="Buyck B."/>
            <person name="Bense V."/>
            <person name="Catcheside P."/>
            <person name="Chovatia M."/>
            <person name="Cooper J."/>
            <person name="Damon W."/>
            <person name="Desjardin D."/>
            <person name="Finy P."/>
            <person name="Geml J."/>
            <person name="Haridas S."/>
            <person name="Hughes K."/>
            <person name="Justo A."/>
            <person name="Karasinski D."/>
            <person name="Kautmanova I."/>
            <person name="Kiss B."/>
            <person name="Kocsube S."/>
            <person name="Kotiranta H."/>
            <person name="LaButti K.M."/>
            <person name="Lechner B.E."/>
            <person name="Liimatainen K."/>
            <person name="Lipzen A."/>
            <person name="Lukacs Z."/>
            <person name="Mihaltcheva S."/>
            <person name="Morgado L.N."/>
            <person name="Niskanen T."/>
            <person name="Noordeloos M.E."/>
            <person name="Ohm R.A."/>
            <person name="Ortiz-Santana B."/>
            <person name="Ovrebo C."/>
            <person name="Racz N."/>
            <person name="Riley R."/>
            <person name="Savchenko A."/>
            <person name="Shiryaev A."/>
            <person name="Soop K."/>
            <person name="Spirin V."/>
            <person name="Szebenyi C."/>
            <person name="Tomsovsky M."/>
            <person name="Tulloss R.E."/>
            <person name="Uehling J."/>
            <person name="Grigoriev I.V."/>
            <person name="Vagvolgyi C."/>
            <person name="Papp T."/>
            <person name="Martin F.M."/>
            <person name="Miettinen O."/>
            <person name="Hibbett D.S."/>
            <person name="Nagy L.G."/>
        </authorList>
    </citation>
    <scope>NUCLEOTIDE SEQUENCE [LARGE SCALE GENOMIC DNA]</scope>
    <source>
        <strain evidence="2 3">CBS 121175</strain>
    </source>
</reference>
<dbReference type="SUPFAM" id="SSF53335">
    <property type="entry name" value="S-adenosyl-L-methionine-dependent methyltransferases"/>
    <property type="match status" value="1"/>
</dbReference>
<dbReference type="STRING" id="230819.A0A5C3L2E5"/>
<dbReference type="Gene3D" id="3.40.50.150">
    <property type="entry name" value="Vaccinia Virus protein VP39"/>
    <property type="match status" value="1"/>
</dbReference>
<dbReference type="EMBL" id="ML210172">
    <property type="protein sequence ID" value="TFK26713.1"/>
    <property type="molecule type" value="Genomic_DNA"/>
</dbReference>
<dbReference type="InterPro" id="IPR029063">
    <property type="entry name" value="SAM-dependent_MTases_sf"/>
</dbReference>
<dbReference type="AlphaFoldDB" id="A0A5C3L2E5"/>
<proteinExistence type="predicted"/>
<dbReference type="Proteomes" id="UP000307440">
    <property type="component" value="Unassembled WGS sequence"/>
</dbReference>
<gene>
    <name evidence="2" type="ORF">FA15DRAFT_266869</name>
</gene>
<evidence type="ECO:0000313" key="2">
    <source>
        <dbReference type="EMBL" id="TFK26713.1"/>
    </source>
</evidence>
<dbReference type="OrthoDB" id="2013972at2759"/>
<organism evidence="2 3">
    <name type="scientific">Coprinopsis marcescibilis</name>
    <name type="common">Agaric fungus</name>
    <name type="synonym">Psathyrella marcescibilis</name>
    <dbReference type="NCBI Taxonomy" id="230819"/>
    <lineage>
        <taxon>Eukaryota</taxon>
        <taxon>Fungi</taxon>
        <taxon>Dikarya</taxon>
        <taxon>Basidiomycota</taxon>
        <taxon>Agaricomycotina</taxon>
        <taxon>Agaricomycetes</taxon>
        <taxon>Agaricomycetidae</taxon>
        <taxon>Agaricales</taxon>
        <taxon>Agaricineae</taxon>
        <taxon>Psathyrellaceae</taxon>
        <taxon>Coprinopsis</taxon>
    </lineage>
</organism>
<evidence type="ECO:0000256" key="1">
    <source>
        <dbReference type="SAM" id="MobiDB-lite"/>
    </source>
</evidence>
<sequence>MSLKYYFDSSDSESLSEESQSVGSASESLSSQVQGKSRQDPWTDTSSASACPSSTNASAVHGAPSNTASGSQLSDFVAGGNQGSGYYQVEVEDAFQLRMTDASSGRTQALHYTEIGLVHDHGRYFNSVNSAPYRLPADEEEWDRLQKQHKTFIDIMGRKYPPGMSKVMHSETPGKKLCLDLGCGSGCWIKDVARDFPHCEAVGIDLFSISDVRHLPPNVRSERFDINLGLSRYSNRCHVVHARLLSSGIRDYQLLIEDIARCLVAGGLVELQECPPWWARWMHFLNRAMRAQRGDVDAATHMRKWVSSHPAFENVVYEDCWLPVLEGNTVSHLDDPLGPAYARLRDDILVFLRAGRPLLLKSGLSEQQVDELEHNATREIYESEVTQYTRLQCVHAVRADAELEPLPSYYAR</sequence>
<dbReference type="CDD" id="cd02440">
    <property type="entry name" value="AdoMet_MTases"/>
    <property type="match status" value="1"/>
</dbReference>
<feature type="region of interest" description="Disordered" evidence="1">
    <location>
        <begin position="1"/>
        <end position="70"/>
    </location>
</feature>
<keyword evidence="3" id="KW-1185">Reference proteome</keyword>